<sequence>MRPLWTATASMAVLATAPVSAQSGGGAQRVLGDFATCRAITDAGERLACYDKASAALEQAVKQNDVRIVDRADVRRARRSVFGLNLPDLGLLGGGADRGETDQRETFSEINTTVRSARPGANGRGEITLADEGNPVWQTTDAMPFPPKAGAKVRIRKGTMGAFFLNVDGRSYRALRLR</sequence>
<evidence type="ECO:0000313" key="3">
    <source>
        <dbReference type="Proteomes" id="UP000759103"/>
    </source>
</evidence>
<dbReference type="RefSeq" id="WP_219747598.1">
    <property type="nucleotide sequence ID" value="NZ_JAHXZN010000001.1"/>
</dbReference>
<protein>
    <submittedName>
        <fullName evidence="2">Uncharacterized protein</fullName>
    </submittedName>
</protein>
<dbReference type="EMBL" id="JAHXZN010000001">
    <property type="protein sequence ID" value="MBW6530211.1"/>
    <property type="molecule type" value="Genomic_DNA"/>
</dbReference>
<feature type="chain" id="PRO_5045876799" evidence="1">
    <location>
        <begin position="22"/>
        <end position="178"/>
    </location>
</feature>
<dbReference type="Proteomes" id="UP000759103">
    <property type="component" value="Unassembled WGS sequence"/>
</dbReference>
<evidence type="ECO:0000313" key="2">
    <source>
        <dbReference type="EMBL" id="MBW6530211.1"/>
    </source>
</evidence>
<feature type="signal peptide" evidence="1">
    <location>
        <begin position="1"/>
        <end position="21"/>
    </location>
</feature>
<proteinExistence type="predicted"/>
<evidence type="ECO:0000256" key="1">
    <source>
        <dbReference type="SAM" id="SignalP"/>
    </source>
</evidence>
<organism evidence="2 3">
    <name type="scientific">Sphingomonas citri</name>
    <dbReference type="NCBI Taxonomy" id="2862499"/>
    <lineage>
        <taxon>Bacteria</taxon>
        <taxon>Pseudomonadati</taxon>
        <taxon>Pseudomonadota</taxon>
        <taxon>Alphaproteobacteria</taxon>
        <taxon>Sphingomonadales</taxon>
        <taxon>Sphingomonadaceae</taxon>
        <taxon>Sphingomonas</taxon>
    </lineage>
</organism>
<name>A0ABS7BKT6_9SPHN</name>
<keyword evidence="1" id="KW-0732">Signal</keyword>
<gene>
    <name evidence="2" type="ORF">KZ820_05630</name>
</gene>
<keyword evidence="3" id="KW-1185">Reference proteome</keyword>
<accession>A0ABS7BKT6</accession>
<reference evidence="2 3" key="1">
    <citation type="submission" date="2021-07" db="EMBL/GenBank/DDBJ databases">
        <title>Sphingomonas sp.</title>
        <authorList>
            <person name="Feng G."/>
            <person name="Li J."/>
            <person name="Pan M."/>
        </authorList>
    </citation>
    <scope>NUCLEOTIDE SEQUENCE [LARGE SCALE GENOMIC DNA]</scope>
    <source>
        <strain evidence="2 3">RRHST34</strain>
    </source>
</reference>
<comment type="caution">
    <text evidence="2">The sequence shown here is derived from an EMBL/GenBank/DDBJ whole genome shotgun (WGS) entry which is preliminary data.</text>
</comment>